<dbReference type="PANTHER" id="PTHR24320">
    <property type="entry name" value="RETINOL DEHYDROGENASE"/>
    <property type="match status" value="1"/>
</dbReference>
<keyword evidence="2" id="KW-0521">NADP</keyword>
<dbReference type="PANTHER" id="PTHR24320:SF282">
    <property type="entry name" value="WW DOMAIN-CONTAINING OXIDOREDUCTASE"/>
    <property type="match status" value="1"/>
</dbReference>
<comment type="caution">
    <text evidence="4">The sequence shown here is derived from an EMBL/GenBank/DDBJ whole genome shotgun (WGS) entry which is preliminary data.</text>
</comment>
<dbReference type="EMBL" id="JANBVO010000097">
    <property type="protein sequence ID" value="KAJ9130270.1"/>
    <property type="molecule type" value="Genomic_DNA"/>
</dbReference>
<proteinExistence type="inferred from homology"/>
<evidence type="ECO:0000313" key="4">
    <source>
        <dbReference type="EMBL" id="KAJ9130270.1"/>
    </source>
</evidence>
<dbReference type="Proteomes" id="UP001174694">
    <property type="component" value="Unassembled WGS sequence"/>
</dbReference>
<reference evidence="4" key="1">
    <citation type="submission" date="2022-07" db="EMBL/GenBank/DDBJ databases">
        <title>Fungi with potential for degradation of polypropylene.</title>
        <authorList>
            <person name="Gostincar C."/>
        </authorList>
    </citation>
    <scope>NUCLEOTIDE SEQUENCE</scope>
    <source>
        <strain evidence="4">EXF-13308</strain>
    </source>
</reference>
<dbReference type="GO" id="GO:0016491">
    <property type="term" value="F:oxidoreductase activity"/>
    <property type="evidence" value="ECO:0007669"/>
    <property type="project" value="UniProtKB-KW"/>
</dbReference>
<accession>A0AA38REX0</accession>
<evidence type="ECO:0000256" key="3">
    <source>
        <dbReference type="ARBA" id="ARBA00023002"/>
    </source>
</evidence>
<name>A0AA38REX0_9PEZI</name>
<dbReference type="SUPFAM" id="SSF51735">
    <property type="entry name" value="NAD(P)-binding Rossmann-fold domains"/>
    <property type="match status" value="1"/>
</dbReference>
<sequence>MGGIDFNPDRDIPSLEDKVILITGGNIGLGRQSALALSKHNPSQLWLAARNVQKTEKTIADIQKQAPGVAVHFLELDLGSFDSVKKAAKTFLSSVTRLDLLFLNAGIMAVPAGVTREGYEIQFGTNHMGHALLLKFLVPLLVDTATKLSSTSNVRVVVLSSLAHKYTVSGGIDFNTLKNQAEVVSTVDRYGQSKLANGLYAREMSKRYPQFTIVSVHPGAVKTDLNKSNGGSTMLRLFQALVLPFIGVTPEEGAKCQLWAATATNVISGEYYEPIGVLGKGSPLMKNDELGRKLWEWTEKELERHVV</sequence>
<dbReference type="InterPro" id="IPR002347">
    <property type="entry name" value="SDR_fam"/>
</dbReference>
<dbReference type="Pfam" id="PF00106">
    <property type="entry name" value="adh_short"/>
    <property type="match status" value="1"/>
</dbReference>
<keyword evidence="5" id="KW-1185">Reference proteome</keyword>
<evidence type="ECO:0000256" key="1">
    <source>
        <dbReference type="ARBA" id="ARBA00006484"/>
    </source>
</evidence>
<evidence type="ECO:0000256" key="2">
    <source>
        <dbReference type="ARBA" id="ARBA00022857"/>
    </source>
</evidence>
<dbReference type="AlphaFoldDB" id="A0AA38REX0"/>
<dbReference type="PRINTS" id="PR00081">
    <property type="entry name" value="GDHRDH"/>
</dbReference>
<dbReference type="Gene3D" id="3.40.50.720">
    <property type="entry name" value="NAD(P)-binding Rossmann-like Domain"/>
    <property type="match status" value="1"/>
</dbReference>
<dbReference type="InterPro" id="IPR036291">
    <property type="entry name" value="NAD(P)-bd_dom_sf"/>
</dbReference>
<organism evidence="4 5">
    <name type="scientific">Pleurostoma richardsiae</name>
    <dbReference type="NCBI Taxonomy" id="41990"/>
    <lineage>
        <taxon>Eukaryota</taxon>
        <taxon>Fungi</taxon>
        <taxon>Dikarya</taxon>
        <taxon>Ascomycota</taxon>
        <taxon>Pezizomycotina</taxon>
        <taxon>Sordariomycetes</taxon>
        <taxon>Sordariomycetidae</taxon>
        <taxon>Calosphaeriales</taxon>
        <taxon>Pleurostomataceae</taxon>
        <taxon>Pleurostoma</taxon>
    </lineage>
</organism>
<evidence type="ECO:0000313" key="5">
    <source>
        <dbReference type="Proteomes" id="UP001174694"/>
    </source>
</evidence>
<protein>
    <submittedName>
        <fullName evidence="4">NAD(P)-binding protein</fullName>
    </submittedName>
</protein>
<comment type="similarity">
    <text evidence="1">Belongs to the short-chain dehydrogenases/reductases (SDR) family.</text>
</comment>
<keyword evidence="3" id="KW-0560">Oxidoreductase</keyword>
<gene>
    <name evidence="4" type="ORF">NKR23_g12277</name>
</gene>